<evidence type="ECO:0000313" key="1">
    <source>
        <dbReference type="EMBL" id="KAE9383535.1"/>
    </source>
</evidence>
<name>A0A6A4GDU0_9AGAR</name>
<dbReference type="OrthoDB" id="269227at2759"/>
<reference evidence="1" key="1">
    <citation type="journal article" date="2019" name="Environ. Microbiol.">
        <title>Fungal ecological strategies reflected in gene transcription - a case study of two litter decomposers.</title>
        <authorList>
            <person name="Barbi F."/>
            <person name="Kohler A."/>
            <person name="Barry K."/>
            <person name="Baskaran P."/>
            <person name="Daum C."/>
            <person name="Fauchery L."/>
            <person name="Ihrmark K."/>
            <person name="Kuo A."/>
            <person name="LaButti K."/>
            <person name="Lipzen A."/>
            <person name="Morin E."/>
            <person name="Grigoriev I.V."/>
            <person name="Henrissat B."/>
            <person name="Lindahl B."/>
            <person name="Martin F."/>
        </authorList>
    </citation>
    <scope>NUCLEOTIDE SEQUENCE</scope>
    <source>
        <strain evidence="1">JB14</strain>
    </source>
</reference>
<evidence type="ECO:0000313" key="2">
    <source>
        <dbReference type="Proteomes" id="UP000799118"/>
    </source>
</evidence>
<feature type="non-terminal residue" evidence="1">
    <location>
        <position position="1"/>
    </location>
</feature>
<accession>A0A6A4GDU0</accession>
<dbReference type="EMBL" id="ML770421">
    <property type="protein sequence ID" value="KAE9383535.1"/>
    <property type="molecule type" value="Genomic_DNA"/>
</dbReference>
<dbReference type="InterPro" id="IPR036188">
    <property type="entry name" value="FAD/NAD-bd_sf"/>
</dbReference>
<dbReference type="Gene3D" id="3.50.50.60">
    <property type="entry name" value="FAD/NAD(P)-binding domain"/>
    <property type="match status" value="1"/>
</dbReference>
<keyword evidence="2" id="KW-1185">Reference proteome</keyword>
<gene>
    <name evidence="1" type="ORF">BT96DRAFT_843694</name>
</gene>
<organism evidence="1 2">
    <name type="scientific">Gymnopus androsaceus JB14</name>
    <dbReference type="NCBI Taxonomy" id="1447944"/>
    <lineage>
        <taxon>Eukaryota</taxon>
        <taxon>Fungi</taxon>
        <taxon>Dikarya</taxon>
        <taxon>Basidiomycota</taxon>
        <taxon>Agaricomycotina</taxon>
        <taxon>Agaricomycetes</taxon>
        <taxon>Agaricomycetidae</taxon>
        <taxon>Agaricales</taxon>
        <taxon>Marasmiineae</taxon>
        <taxon>Omphalotaceae</taxon>
        <taxon>Gymnopus</taxon>
    </lineage>
</organism>
<proteinExistence type="predicted"/>
<protein>
    <submittedName>
        <fullName evidence="1">Uncharacterized protein</fullName>
    </submittedName>
</protein>
<dbReference type="AlphaFoldDB" id="A0A6A4GDU0"/>
<sequence length="159" mass="17501">CNVGTVRQDCLSAVSLIRLHYRSGIGSAEHLANAHVDQLVDLPGVGENYNDHNLCITPYLSSEDSDCLDGIFAMWFLSMTTYLAEWTEKGTGLLAHKWVLCSYSLVSVSIRDYPGSTLIKMRPTPKELEELGPSFKKIWQDFYIGAPDKAVALLCSAAG</sequence>
<dbReference type="Proteomes" id="UP000799118">
    <property type="component" value="Unassembled WGS sequence"/>
</dbReference>